<reference evidence="2 3" key="1">
    <citation type="submission" date="2020-04" db="EMBL/GenBank/DDBJ databases">
        <title>Perkinsus olseni comparative genomics.</title>
        <authorList>
            <person name="Bogema D.R."/>
        </authorList>
    </citation>
    <scope>NUCLEOTIDE SEQUENCE [LARGE SCALE GENOMIC DNA]</scope>
    <source>
        <strain evidence="2">00978-12</strain>
    </source>
</reference>
<name>A0A7J6MYZ9_PEROL</name>
<comment type="caution">
    <text evidence="2">The sequence shown here is derived from an EMBL/GenBank/DDBJ whole genome shotgun (WGS) entry which is preliminary data.</text>
</comment>
<accession>A0A7J6MYZ9</accession>
<evidence type="ECO:0000313" key="2">
    <source>
        <dbReference type="EMBL" id="KAF4676696.1"/>
    </source>
</evidence>
<dbReference type="OrthoDB" id="446136at2759"/>
<dbReference type="AlphaFoldDB" id="A0A7J6MYZ9"/>
<organism evidence="2 3">
    <name type="scientific">Perkinsus olseni</name>
    <name type="common">Perkinsus atlanticus</name>
    <dbReference type="NCBI Taxonomy" id="32597"/>
    <lineage>
        <taxon>Eukaryota</taxon>
        <taxon>Sar</taxon>
        <taxon>Alveolata</taxon>
        <taxon>Perkinsozoa</taxon>
        <taxon>Perkinsea</taxon>
        <taxon>Perkinsida</taxon>
        <taxon>Perkinsidae</taxon>
        <taxon>Perkinsus</taxon>
    </lineage>
</organism>
<evidence type="ECO:0000313" key="3">
    <source>
        <dbReference type="Proteomes" id="UP000541610"/>
    </source>
</evidence>
<protein>
    <submittedName>
        <fullName evidence="2">Uncharacterized protein</fullName>
    </submittedName>
</protein>
<feature type="compositionally biased region" description="Basic and acidic residues" evidence="1">
    <location>
        <begin position="336"/>
        <end position="354"/>
    </location>
</feature>
<dbReference type="Proteomes" id="UP000541610">
    <property type="component" value="Unassembled WGS sequence"/>
</dbReference>
<feature type="region of interest" description="Disordered" evidence="1">
    <location>
        <begin position="336"/>
        <end position="362"/>
    </location>
</feature>
<sequence length="362" mass="40157">MPGEGSDSSNMVTAVNPATLGKTSLPTLSDKYDLPHHLEVVEACLVEAGYAKVDEATSNITILGKYRHLVVSRILTSLAPVKDVAASAKRAATLFGYDWPQIRRLLERQYCKKTSLKAEYQSKLKKLALKNDGECEAFIEGATEAFSLSRRAFGTDVAERRAFIRQLCRGIPHDTLLQLLRMIQTSMAAAGFSDTDNDWENAVAFDDFDLASRSDQDQPLVSTLTFCSALRSVCSLSEEAQRLTSAPTVAFKQSSDAVRLTQPTSERKPRPKFSDRYAHVMFITGSLLEDKEKAQRYFETLKPQDSLLLRGRRGRPYALLGFSSPEEFSAALNDVQKDTDSGLTARRFDPEGSKNGKGPRRQ</sequence>
<dbReference type="EMBL" id="JABANP010001055">
    <property type="protein sequence ID" value="KAF4676696.1"/>
    <property type="molecule type" value="Genomic_DNA"/>
</dbReference>
<evidence type="ECO:0000256" key="1">
    <source>
        <dbReference type="SAM" id="MobiDB-lite"/>
    </source>
</evidence>
<gene>
    <name evidence="2" type="ORF">FOZ60_000567</name>
</gene>
<proteinExistence type="predicted"/>